<feature type="region of interest" description="Disordered" evidence="4">
    <location>
        <begin position="114"/>
        <end position="136"/>
    </location>
</feature>
<dbReference type="Proteomes" id="UP000288805">
    <property type="component" value="Unassembled WGS sequence"/>
</dbReference>
<comment type="caution">
    <text evidence="5">The sequence shown here is derived from an EMBL/GenBank/DDBJ whole genome shotgun (WGS) entry which is preliminary data.</text>
</comment>
<reference evidence="5 6" key="1">
    <citation type="journal article" date="2018" name="PLoS Genet.">
        <title>Population sequencing reveals clonal diversity and ancestral inbreeding in the grapevine cultivar Chardonnay.</title>
        <authorList>
            <person name="Roach M.J."/>
            <person name="Johnson D.L."/>
            <person name="Bohlmann J."/>
            <person name="van Vuuren H.J."/>
            <person name="Jones S.J."/>
            <person name="Pretorius I.S."/>
            <person name="Schmidt S.A."/>
            <person name="Borneman A.R."/>
        </authorList>
    </citation>
    <scope>NUCLEOTIDE SEQUENCE [LARGE SCALE GENOMIC DNA]</scope>
    <source>
        <strain evidence="6">cv. Chardonnay</strain>
        <tissue evidence="5">Leaf</tissue>
    </source>
</reference>
<dbReference type="PANTHER" id="PTHR13471:SF0">
    <property type="entry name" value="NUCLEAR EXOSOME REGULATOR NRDE2"/>
    <property type="match status" value="1"/>
</dbReference>
<evidence type="ECO:0000313" key="5">
    <source>
        <dbReference type="EMBL" id="RVW27701.1"/>
    </source>
</evidence>
<keyword evidence="3" id="KW-0539">Nucleus</keyword>
<dbReference type="InterPro" id="IPR013633">
    <property type="entry name" value="NRDE-2"/>
</dbReference>
<evidence type="ECO:0000256" key="4">
    <source>
        <dbReference type="SAM" id="MobiDB-lite"/>
    </source>
</evidence>
<feature type="compositionally biased region" description="Basic and acidic residues" evidence="4">
    <location>
        <begin position="114"/>
        <end position="128"/>
    </location>
</feature>
<dbReference type="EMBL" id="QGNW01001943">
    <property type="protein sequence ID" value="RVW27701.1"/>
    <property type="molecule type" value="Genomic_DNA"/>
</dbReference>
<comment type="similarity">
    <text evidence="2">Belongs to the NRDE2 family.</text>
</comment>
<evidence type="ECO:0000313" key="6">
    <source>
        <dbReference type="Proteomes" id="UP000288805"/>
    </source>
</evidence>
<evidence type="ECO:0000256" key="2">
    <source>
        <dbReference type="ARBA" id="ARBA00009265"/>
    </source>
</evidence>
<dbReference type="GO" id="GO:0005634">
    <property type="term" value="C:nucleus"/>
    <property type="evidence" value="ECO:0007669"/>
    <property type="project" value="UniProtKB-SubCell"/>
</dbReference>
<evidence type="ECO:0000256" key="3">
    <source>
        <dbReference type="ARBA" id="ARBA00023242"/>
    </source>
</evidence>
<dbReference type="Pfam" id="PF08424">
    <property type="entry name" value="NRDE-2"/>
    <property type="match status" value="1"/>
</dbReference>
<evidence type="ECO:0000256" key="1">
    <source>
        <dbReference type="ARBA" id="ARBA00004123"/>
    </source>
</evidence>
<sequence>MKFLGMERISELKIKVHQTAKSPTSDPAVIELELGLVDIFLSLCRFEWQAGYQELATALFQAEIEYGLLCPCLFLSEQSKQRLFEHFWNGDGARVGEEGALGWSTWLEKEDESRQQVMKEETADENDKGGWTGWSEPLSKQKEINLEKTSINLENVADNDVDVEDLEDKLETKDTEQEEDTEALMKMLGIDVNAEANNEVKDTSIWTRWSEEESSRDCNQWMPFHTKSGMEDIVGKTELMAALDNFIYFRNTARTTKDPTLLSSRKAAWNVSVRVLDIHCGPKFYKLKLLGKLVVQQLAHLKGLKEVSSASHVKKPTLSVARESHTTFEGKSTLHPATKQNRKKMCTNNSSWTEKILSLEAVPDFLSEKLRRVNDVLTKTQTSSCGFSLEVLLGNAHDASRRIDMMKFLRNAILLCLTAFPRNHILEEAVLVAEDMFLTKMNSCSCSVTPCRGSGKVVFMYQNAFVLGRQILDVALIANEAIDSRKRNSRLGLVCKLDIEKTFDHVIC</sequence>
<gene>
    <name evidence="5" type="ORF">CK203_106709</name>
</gene>
<organism evidence="5 6">
    <name type="scientific">Vitis vinifera</name>
    <name type="common">Grape</name>
    <dbReference type="NCBI Taxonomy" id="29760"/>
    <lineage>
        <taxon>Eukaryota</taxon>
        <taxon>Viridiplantae</taxon>
        <taxon>Streptophyta</taxon>
        <taxon>Embryophyta</taxon>
        <taxon>Tracheophyta</taxon>
        <taxon>Spermatophyta</taxon>
        <taxon>Magnoliopsida</taxon>
        <taxon>eudicotyledons</taxon>
        <taxon>Gunneridae</taxon>
        <taxon>Pentapetalae</taxon>
        <taxon>rosids</taxon>
        <taxon>Vitales</taxon>
        <taxon>Vitaceae</taxon>
        <taxon>Viteae</taxon>
        <taxon>Vitis</taxon>
    </lineage>
</organism>
<dbReference type="PANTHER" id="PTHR13471">
    <property type="entry name" value="TETRATRICOPEPTIDE-LIKE HELICAL"/>
    <property type="match status" value="1"/>
</dbReference>
<accession>A0A438CWZ6</accession>
<name>A0A438CWZ6_VITVI</name>
<dbReference type="AlphaFoldDB" id="A0A438CWZ6"/>
<proteinExistence type="inferred from homology"/>
<comment type="subcellular location">
    <subcellularLocation>
        <location evidence="1">Nucleus</location>
    </subcellularLocation>
</comment>
<protein>
    <submittedName>
        <fullName evidence="5">Uncharacterized protein</fullName>
    </submittedName>
</protein>